<dbReference type="STRING" id="591205.SAMN05421538_10579"/>
<evidence type="ECO:0000313" key="2">
    <source>
        <dbReference type="EMBL" id="SDE25779.1"/>
    </source>
</evidence>
<feature type="transmembrane region" description="Helical" evidence="1">
    <location>
        <begin position="7"/>
        <end position="27"/>
    </location>
</feature>
<name>A0A1G7BFF2_9RHOB</name>
<accession>A0A1G7BFF2</accession>
<keyword evidence="3" id="KW-1185">Reference proteome</keyword>
<gene>
    <name evidence="2" type="ORF">SAMN05421538_10579</name>
</gene>
<dbReference type="AlphaFoldDB" id="A0A1G7BFF2"/>
<dbReference type="OrthoDB" id="8601734at2"/>
<sequence>MNQISGVGADLLGVFAVAIGAAALLYALSHALRAARRPLPTWVLPAGIGASMLIYATWNEYSWASRIKAQLPERVQVVAEGTGRSGLRPWTFVVAPTSRLALIDPQAVRDDGQGAQIVPVILVERWKRSVTVEQGVDCAAGRTRAPDADWQPAAPGDPAFAAICGQGG</sequence>
<dbReference type="EMBL" id="FNAH01000005">
    <property type="protein sequence ID" value="SDE25779.1"/>
    <property type="molecule type" value="Genomic_DNA"/>
</dbReference>
<organism evidence="2 3">
    <name type="scientific">Paracoccus isoporae</name>
    <dbReference type="NCBI Taxonomy" id="591205"/>
    <lineage>
        <taxon>Bacteria</taxon>
        <taxon>Pseudomonadati</taxon>
        <taxon>Pseudomonadota</taxon>
        <taxon>Alphaproteobacteria</taxon>
        <taxon>Rhodobacterales</taxon>
        <taxon>Paracoccaceae</taxon>
        <taxon>Paracoccus</taxon>
    </lineage>
</organism>
<keyword evidence="1" id="KW-1133">Transmembrane helix</keyword>
<keyword evidence="1" id="KW-0812">Transmembrane</keyword>
<proteinExistence type="predicted"/>
<dbReference type="Proteomes" id="UP000199344">
    <property type="component" value="Unassembled WGS sequence"/>
</dbReference>
<dbReference type="RefSeq" id="WP_090523320.1">
    <property type="nucleotide sequence ID" value="NZ_FNAH01000005.1"/>
</dbReference>
<keyword evidence="1" id="KW-0472">Membrane</keyword>
<protein>
    <submittedName>
        <fullName evidence="2">Uncharacterized protein</fullName>
    </submittedName>
</protein>
<reference evidence="2 3" key="1">
    <citation type="submission" date="2016-10" db="EMBL/GenBank/DDBJ databases">
        <authorList>
            <person name="de Groot N.N."/>
        </authorList>
    </citation>
    <scope>NUCLEOTIDE SEQUENCE [LARGE SCALE GENOMIC DNA]</scope>
    <source>
        <strain evidence="2 3">DSM 22220</strain>
    </source>
</reference>
<evidence type="ECO:0000313" key="3">
    <source>
        <dbReference type="Proteomes" id="UP000199344"/>
    </source>
</evidence>
<feature type="transmembrane region" description="Helical" evidence="1">
    <location>
        <begin position="39"/>
        <end position="58"/>
    </location>
</feature>
<evidence type="ECO:0000256" key="1">
    <source>
        <dbReference type="SAM" id="Phobius"/>
    </source>
</evidence>